<dbReference type="InterPro" id="IPR011009">
    <property type="entry name" value="Kinase-like_dom_sf"/>
</dbReference>
<name>A0A0C3B6M2_SERVB</name>
<dbReference type="InterPro" id="IPR040976">
    <property type="entry name" value="Pkinase_fungal"/>
</dbReference>
<organism evidence="3 4">
    <name type="scientific">Serendipita vermifera MAFF 305830</name>
    <dbReference type="NCBI Taxonomy" id="933852"/>
    <lineage>
        <taxon>Eukaryota</taxon>
        <taxon>Fungi</taxon>
        <taxon>Dikarya</taxon>
        <taxon>Basidiomycota</taxon>
        <taxon>Agaricomycotina</taxon>
        <taxon>Agaricomycetes</taxon>
        <taxon>Sebacinales</taxon>
        <taxon>Serendipitaceae</taxon>
        <taxon>Serendipita</taxon>
    </lineage>
</organism>
<dbReference type="AlphaFoldDB" id="A0A0C3B6M2"/>
<accession>A0A0C3B6M2</accession>
<dbReference type="SUPFAM" id="SSF56112">
    <property type="entry name" value="Protein kinase-like (PK-like)"/>
    <property type="match status" value="1"/>
</dbReference>
<dbReference type="Pfam" id="PF17667">
    <property type="entry name" value="Pkinase_fungal"/>
    <property type="match status" value="1"/>
</dbReference>
<dbReference type="Proteomes" id="UP000054097">
    <property type="component" value="Unassembled WGS sequence"/>
</dbReference>
<dbReference type="EMBL" id="KN824301">
    <property type="protein sequence ID" value="KIM27086.1"/>
    <property type="molecule type" value="Genomic_DNA"/>
</dbReference>
<keyword evidence="4" id="KW-1185">Reference proteome</keyword>
<dbReference type="HOGENOM" id="CLU_570068_0_0_1"/>
<evidence type="ECO:0000259" key="2">
    <source>
        <dbReference type="Pfam" id="PF17667"/>
    </source>
</evidence>
<dbReference type="Gene3D" id="1.10.510.10">
    <property type="entry name" value="Transferase(Phosphotransferase) domain 1"/>
    <property type="match status" value="1"/>
</dbReference>
<evidence type="ECO:0000256" key="1">
    <source>
        <dbReference type="SAM" id="MobiDB-lite"/>
    </source>
</evidence>
<reference evidence="4" key="2">
    <citation type="submission" date="2015-01" db="EMBL/GenBank/DDBJ databases">
        <title>Evolutionary Origins and Diversification of the Mycorrhizal Mutualists.</title>
        <authorList>
            <consortium name="DOE Joint Genome Institute"/>
            <consortium name="Mycorrhizal Genomics Consortium"/>
            <person name="Kohler A."/>
            <person name="Kuo A."/>
            <person name="Nagy L.G."/>
            <person name="Floudas D."/>
            <person name="Copeland A."/>
            <person name="Barry K.W."/>
            <person name="Cichocki N."/>
            <person name="Veneault-Fourrey C."/>
            <person name="LaButti K."/>
            <person name="Lindquist E.A."/>
            <person name="Lipzen A."/>
            <person name="Lundell T."/>
            <person name="Morin E."/>
            <person name="Murat C."/>
            <person name="Riley R."/>
            <person name="Ohm R."/>
            <person name="Sun H."/>
            <person name="Tunlid A."/>
            <person name="Henrissat B."/>
            <person name="Grigoriev I.V."/>
            <person name="Hibbett D.S."/>
            <person name="Martin F."/>
        </authorList>
    </citation>
    <scope>NUCLEOTIDE SEQUENCE [LARGE SCALE GENOMIC DNA]</scope>
    <source>
        <strain evidence="4">MAFF 305830</strain>
    </source>
</reference>
<protein>
    <recommendedName>
        <fullName evidence="2">Fungal-type protein kinase domain-containing protein</fullName>
    </recommendedName>
</protein>
<feature type="domain" description="Fungal-type protein kinase" evidence="2">
    <location>
        <begin position="344"/>
        <end position="453"/>
    </location>
</feature>
<dbReference type="GO" id="GO:0004672">
    <property type="term" value="F:protein kinase activity"/>
    <property type="evidence" value="ECO:0007669"/>
    <property type="project" value="InterPro"/>
</dbReference>
<sequence length="479" mass="54333">MAERAQDSRASTLPPYDTKDASISSSIEIPLAGIDRQDRDEWRKYVYPDVHTEVGWEKMEDMLYSNTKRPEVHYEDLPAPLETYTDTKDYCRYLNSLGKAMCSFIDHPNWTLQFTPTENLATRRSADNLCRPRFIVVKDSNQKLGHWSCIEAMTDSYSKGDRHSEGRLAAYTAFHLQARPDYVSVVGIFAHPSYFKLFLTNPCRAYQTEAVKWNDGHATRVLFAWICRLYHPEVDPSMSITFTKSPTFKIDIPGYDCYSDMSILRTGESLGRRTTILIGKSDPPVVIKEQYINRGRRYVEGLILDKIHKEGSFPGVIGLTTHGPVLNGGKQITVRHKGTADSSKSIVRNKVRLVLKYAGEEITNTKTPREVLMALYDVLEVTRILHRKKKILHRDISSHNILLRPKPLVVDDCAQIEGMCFSGHLLPKSGQDDRSPLSTRVLLIDFDVAEDGEAKLETTGKLMDRTVSSVGDPVQTNRC</sequence>
<dbReference type="InterPro" id="IPR008266">
    <property type="entry name" value="Tyr_kinase_AS"/>
</dbReference>
<evidence type="ECO:0000313" key="4">
    <source>
        <dbReference type="Proteomes" id="UP000054097"/>
    </source>
</evidence>
<reference evidence="3 4" key="1">
    <citation type="submission" date="2014-04" db="EMBL/GenBank/DDBJ databases">
        <authorList>
            <consortium name="DOE Joint Genome Institute"/>
            <person name="Kuo A."/>
            <person name="Zuccaro A."/>
            <person name="Kohler A."/>
            <person name="Nagy L.G."/>
            <person name="Floudas D."/>
            <person name="Copeland A."/>
            <person name="Barry K.W."/>
            <person name="Cichocki N."/>
            <person name="Veneault-Fourrey C."/>
            <person name="LaButti K."/>
            <person name="Lindquist E.A."/>
            <person name="Lipzen A."/>
            <person name="Lundell T."/>
            <person name="Morin E."/>
            <person name="Murat C."/>
            <person name="Sun H."/>
            <person name="Tunlid A."/>
            <person name="Henrissat B."/>
            <person name="Grigoriev I.V."/>
            <person name="Hibbett D.S."/>
            <person name="Martin F."/>
            <person name="Nordberg H.P."/>
            <person name="Cantor M.N."/>
            <person name="Hua S.X."/>
        </authorList>
    </citation>
    <scope>NUCLEOTIDE SEQUENCE [LARGE SCALE GENOMIC DNA]</scope>
    <source>
        <strain evidence="3 4">MAFF 305830</strain>
    </source>
</reference>
<proteinExistence type="predicted"/>
<feature type="region of interest" description="Disordered" evidence="1">
    <location>
        <begin position="1"/>
        <end position="21"/>
    </location>
</feature>
<dbReference type="PROSITE" id="PS00109">
    <property type="entry name" value="PROTEIN_KINASE_TYR"/>
    <property type="match status" value="1"/>
</dbReference>
<gene>
    <name evidence="3" type="ORF">M408DRAFT_24837</name>
</gene>
<evidence type="ECO:0000313" key="3">
    <source>
        <dbReference type="EMBL" id="KIM27086.1"/>
    </source>
</evidence>
<dbReference type="OrthoDB" id="5569250at2759"/>